<dbReference type="Proteomes" id="UP000034324">
    <property type="component" value="Unassembled WGS sequence"/>
</dbReference>
<dbReference type="Pfam" id="PF05137">
    <property type="entry name" value="PilN"/>
    <property type="match status" value="1"/>
</dbReference>
<keyword evidence="1" id="KW-0472">Membrane</keyword>
<evidence type="ECO:0000256" key="1">
    <source>
        <dbReference type="SAM" id="Phobius"/>
    </source>
</evidence>
<keyword evidence="1" id="KW-1133">Transmembrane helix</keyword>
<accession>A0A0G0KN73</accession>
<organism evidence="2 3">
    <name type="scientific">Candidatus Daviesbacteria bacterium GW2011_GWF2_38_6</name>
    <dbReference type="NCBI Taxonomy" id="1618432"/>
    <lineage>
        <taxon>Bacteria</taxon>
        <taxon>Candidatus Daviesiibacteriota</taxon>
    </lineage>
</organism>
<dbReference type="AlphaFoldDB" id="A0A0G0KN73"/>
<proteinExistence type="predicted"/>
<keyword evidence="1" id="KW-0812">Transmembrane</keyword>
<comment type="caution">
    <text evidence="2">The sequence shown here is derived from an EMBL/GenBank/DDBJ whole genome shotgun (WGS) entry which is preliminary data.</text>
</comment>
<evidence type="ECO:0000313" key="3">
    <source>
        <dbReference type="Proteomes" id="UP000034324"/>
    </source>
</evidence>
<dbReference type="EMBL" id="LBVC01000054">
    <property type="protein sequence ID" value="KKQ76945.1"/>
    <property type="molecule type" value="Genomic_DNA"/>
</dbReference>
<protein>
    <recommendedName>
        <fullName evidence="4">Fimbrial assembly family protein</fullName>
    </recommendedName>
</protein>
<dbReference type="InterPro" id="IPR007813">
    <property type="entry name" value="PilN"/>
</dbReference>
<feature type="transmembrane region" description="Helical" evidence="1">
    <location>
        <begin position="33"/>
        <end position="57"/>
    </location>
</feature>
<evidence type="ECO:0000313" key="2">
    <source>
        <dbReference type="EMBL" id="KKQ76945.1"/>
    </source>
</evidence>
<evidence type="ECO:0008006" key="4">
    <source>
        <dbReference type="Google" id="ProtNLM"/>
    </source>
</evidence>
<gene>
    <name evidence="2" type="ORF">US99_C0054G0006</name>
</gene>
<reference evidence="2 3" key="1">
    <citation type="journal article" date="2015" name="Nature">
        <title>rRNA introns, odd ribosomes, and small enigmatic genomes across a large radiation of phyla.</title>
        <authorList>
            <person name="Brown C.T."/>
            <person name="Hug L.A."/>
            <person name="Thomas B.C."/>
            <person name="Sharon I."/>
            <person name="Castelle C.J."/>
            <person name="Singh A."/>
            <person name="Wilkins M.J."/>
            <person name="Williams K.H."/>
            <person name="Banfield J.F."/>
        </authorList>
    </citation>
    <scope>NUCLEOTIDE SEQUENCE [LARGE SCALE GENOMIC DNA]</scope>
</reference>
<name>A0A0G0KN73_9BACT</name>
<sequence length="198" mass="22394">MYNVSMSKTKLKVAINLDLLKPQSNPEKLLVKIFRWLLSSGRFIFILVEAIVLIAFFTRFKLDYDLNARKETIEEQIPYIETLKPDEILIKQTQLKLATINAFKTNEPDYPQILQQIGNNTPLSVTITSLNLEKTSNKVTVRISAQAQNNNGVITFITKLKEDKHFSNATLSSAGLEEAFIKFTIEATYNIAPGGKNL</sequence>